<evidence type="ECO:0000313" key="3">
    <source>
        <dbReference type="Proteomes" id="UP001311915"/>
    </source>
</evidence>
<proteinExistence type="predicted"/>
<protein>
    <submittedName>
        <fullName evidence="2">Uncharacterized protein</fullName>
    </submittedName>
</protein>
<dbReference type="AlphaFoldDB" id="A0AAV9LN08"/>
<dbReference type="EMBL" id="JAWPEI010000005">
    <property type="protein sequence ID" value="KAK4726748.1"/>
    <property type="molecule type" value="Genomic_DNA"/>
</dbReference>
<organism evidence="2 3">
    <name type="scientific">Solanum pinnatisectum</name>
    <name type="common">tansyleaf nightshade</name>
    <dbReference type="NCBI Taxonomy" id="50273"/>
    <lineage>
        <taxon>Eukaryota</taxon>
        <taxon>Viridiplantae</taxon>
        <taxon>Streptophyta</taxon>
        <taxon>Embryophyta</taxon>
        <taxon>Tracheophyta</taxon>
        <taxon>Spermatophyta</taxon>
        <taxon>Magnoliopsida</taxon>
        <taxon>eudicotyledons</taxon>
        <taxon>Gunneridae</taxon>
        <taxon>Pentapetalae</taxon>
        <taxon>asterids</taxon>
        <taxon>lamiids</taxon>
        <taxon>Solanales</taxon>
        <taxon>Solanaceae</taxon>
        <taxon>Solanoideae</taxon>
        <taxon>Solaneae</taxon>
        <taxon>Solanum</taxon>
    </lineage>
</organism>
<reference evidence="2 3" key="1">
    <citation type="submission" date="2023-10" db="EMBL/GenBank/DDBJ databases">
        <title>Genome-Wide Identification Analysis in wild type Solanum Pinnatisectum Reveals Some Genes Defensing Phytophthora Infestans.</title>
        <authorList>
            <person name="Sun C."/>
        </authorList>
    </citation>
    <scope>NUCLEOTIDE SEQUENCE [LARGE SCALE GENOMIC DNA]</scope>
    <source>
        <strain evidence="2">LQN</strain>
        <tissue evidence="2">Leaf</tissue>
    </source>
</reference>
<evidence type="ECO:0000313" key="2">
    <source>
        <dbReference type="EMBL" id="KAK4726748.1"/>
    </source>
</evidence>
<comment type="caution">
    <text evidence="2">The sequence shown here is derived from an EMBL/GenBank/DDBJ whole genome shotgun (WGS) entry which is preliminary data.</text>
</comment>
<gene>
    <name evidence="2" type="ORF">R3W88_031665</name>
</gene>
<name>A0AAV9LN08_9SOLN</name>
<keyword evidence="1" id="KW-0812">Transmembrane</keyword>
<keyword evidence="3" id="KW-1185">Reference proteome</keyword>
<keyword evidence="1" id="KW-0472">Membrane</keyword>
<accession>A0AAV9LN08</accession>
<evidence type="ECO:0000256" key="1">
    <source>
        <dbReference type="SAM" id="Phobius"/>
    </source>
</evidence>
<sequence>MKNSSVIMDLQHLSSTDYIIFEGIMCQQFLVVLICLFMAIHGHSLRRRYRNGHEIRYCMSVRIPKTIFHLNCIINDSGIVCIDKLRMDRNVFHSVVLLTKDVGGLSDGKYMSVVKS</sequence>
<feature type="transmembrane region" description="Helical" evidence="1">
    <location>
        <begin position="18"/>
        <end position="40"/>
    </location>
</feature>
<dbReference type="Proteomes" id="UP001311915">
    <property type="component" value="Unassembled WGS sequence"/>
</dbReference>
<keyword evidence="1" id="KW-1133">Transmembrane helix</keyword>